<evidence type="ECO:0000313" key="4">
    <source>
        <dbReference type="Proteomes" id="UP000051927"/>
    </source>
</evidence>
<keyword evidence="4" id="KW-1185">Reference proteome</keyword>
<proteinExistence type="predicted"/>
<dbReference type="InterPro" id="IPR003777">
    <property type="entry name" value="XdhC_CoxI"/>
</dbReference>
<accession>A0ABR5Q1T5</accession>
<dbReference type="Pfam" id="PF02625">
    <property type="entry name" value="XdhC_CoxI"/>
    <property type="match status" value="1"/>
</dbReference>
<dbReference type="Pfam" id="PF13478">
    <property type="entry name" value="XdhC_C"/>
    <property type="match status" value="1"/>
</dbReference>
<protein>
    <submittedName>
        <fullName evidence="3">Xanthine dehydrogenase accessory factor</fullName>
    </submittedName>
</protein>
<dbReference type="EMBL" id="JQCP01000003">
    <property type="protein sequence ID" value="KRO01880.1"/>
    <property type="molecule type" value="Genomic_DNA"/>
</dbReference>
<dbReference type="InterPro" id="IPR052698">
    <property type="entry name" value="MoCofactor_Util/Proc"/>
</dbReference>
<gene>
    <name evidence="3" type="ORF">IV60_GL001126</name>
</gene>
<sequence length="344" mass="37513">MADSQGTLCDEHLVRRLLAELEAGRSFVISTLLSTKGSMPRHAGARMILLEDGTFLGTVGGGSIELMAQQRSRDILAGTEHDQIEWMTHAKTGMACGGDALIALRLVTSAQKDFFADRLLSLIDSKKPFIVTEQWADPAHVIVEALPVEELSQDDPRALSDMPVWDEATATYTEPLGPDPVAYIFGGGHVGRALTPVLAGVGFRVVVFDDRKGVAVKEDFPAAEAVFCGDFKNISEHVQVTRRDYTVVTTHGHAFDIDVLEQLYPCKPAYVGCIGSARKSAFARKTLGERGISKEWTDAIYMPIGDDIMAVTPSEIAISIAAEMIRCRANFRPEKPHQKRPSST</sequence>
<dbReference type="InterPro" id="IPR027051">
    <property type="entry name" value="XdhC_Rossmann_dom"/>
</dbReference>
<dbReference type="PANTHER" id="PTHR30388:SF6">
    <property type="entry name" value="XANTHINE DEHYDROGENASE SUBUNIT A-RELATED"/>
    <property type="match status" value="1"/>
</dbReference>
<dbReference type="GeneID" id="84905012"/>
<comment type="caution">
    <text evidence="3">The sequence shown here is derived from an EMBL/GenBank/DDBJ whole genome shotgun (WGS) entry which is preliminary data.</text>
</comment>
<feature type="domain" description="XdhC- CoxI" evidence="1">
    <location>
        <begin position="21"/>
        <end position="80"/>
    </location>
</feature>
<evidence type="ECO:0000259" key="2">
    <source>
        <dbReference type="Pfam" id="PF13478"/>
    </source>
</evidence>
<feature type="domain" description="XdhC Rossmann" evidence="2">
    <location>
        <begin position="183"/>
        <end position="324"/>
    </location>
</feature>
<dbReference type="Gene3D" id="3.40.50.720">
    <property type="entry name" value="NAD(P)-binding Rossmann-like Domain"/>
    <property type="match status" value="1"/>
</dbReference>
<dbReference type="RefSeq" id="WP_003150255.1">
    <property type="nucleotide sequence ID" value="NZ_JQCP01000003.1"/>
</dbReference>
<reference evidence="3 4" key="1">
    <citation type="journal article" date="2015" name="Genome Announc.">
        <title>Expanding the biotechnology potential of lactobacilli through comparative genomics of 213 strains and associated genera.</title>
        <authorList>
            <person name="Sun Z."/>
            <person name="Harris H.M."/>
            <person name="McCann A."/>
            <person name="Guo C."/>
            <person name="Argimon S."/>
            <person name="Zhang W."/>
            <person name="Yang X."/>
            <person name="Jeffery I.B."/>
            <person name="Cooney J.C."/>
            <person name="Kagawa T.F."/>
            <person name="Liu W."/>
            <person name="Song Y."/>
            <person name="Salvetti E."/>
            <person name="Wrobel A."/>
            <person name="Rasinkangas P."/>
            <person name="Parkhill J."/>
            <person name="Rea M.C."/>
            <person name="O'Sullivan O."/>
            <person name="Ritari J."/>
            <person name="Douillard F.P."/>
            <person name="Paul Ross R."/>
            <person name="Yang R."/>
            <person name="Briner A.E."/>
            <person name="Felis G.E."/>
            <person name="de Vos W.M."/>
            <person name="Barrangou R."/>
            <person name="Klaenhammer T.R."/>
            <person name="Caufield P.W."/>
            <person name="Cui Y."/>
            <person name="Zhang H."/>
            <person name="O'Toole P.W."/>
        </authorList>
    </citation>
    <scope>NUCLEOTIDE SEQUENCE [LARGE SCALE GENOMIC DNA]</scope>
    <source>
        <strain evidence="3 4">DSM 7090</strain>
    </source>
</reference>
<evidence type="ECO:0000313" key="3">
    <source>
        <dbReference type="EMBL" id="KRO01880.1"/>
    </source>
</evidence>
<evidence type="ECO:0000259" key="1">
    <source>
        <dbReference type="Pfam" id="PF02625"/>
    </source>
</evidence>
<name>A0ABR5Q1T5_9ACTN</name>
<organism evidence="3 4">
    <name type="scientific">Lancefieldella rimae</name>
    <dbReference type="NCBI Taxonomy" id="1383"/>
    <lineage>
        <taxon>Bacteria</taxon>
        <taxon>Bacillati</taxon>
        <taxon>Actinomycetota</taxon>
        <taxon>Coriobacteriia</taxon>
        <taxon>Coriobacteriales</taxon>
        <taxon>Atopobiaceae</taxon>
        <taxon>Lancefieldella</taxon>
    </lineage>
</organism>
<dbReference type="PANTHER" id="PTHR30388">
    <property type="entry name" value="ALDEHYDE OXIDOREDUCTASE MOLYBDENUM COFACTOR ASSEMBLY PROTEIN"/>
    <property type="match status" value="1"/>
</dbReference>
<dbReference type="Proteomes" id="UP000051927">
    <property type="component" value="Unassembled WGS sequence"/>
</dbReference>